<dbReference type="AlphaFoldDB" id="A0A1E5FAV6"/>
<dbReference type="Proteomes" id="UP000094802">
    <property type="component" value="Unassembled WGS sequence"/>
</dbReference>
<comment type="caution">
    <text evidence="1">The sequence shown here is derived from an EMBL/GenBank/DDBJ whole genome shotgun (WGS) entry which is preliminary data.</text>
</comment>
<dbReference type="RefSeq" id="WP_019820935.1">
    <property type="nucleotide sequence ID" value="NZ_AJZD02000356.1"/>
</dbReference>
<name>A0A1E5FAV6_VIBSP</name>
<organism evidence="1 2">
    <name type="scientific">Vibrio splendidus 12E03</name>
    <dbReference type="NCBI Taxonomy" id="1191305"/>
    <lineage>
        <taxon>Bacteria</taxon>
        <taxon>Pseudomonadati</taxon>
        <taxon>Pseudomonadota</taxon>
        <taxon>Gammaproteobacteria</taxon>
        <taxon>Vibrionales</taxon>
        <taxon>Vibrionaceae</taxon>
        <taxon>Vibrio</taxon>
    </lineage>
</organism>
<dbReference type="OrthoDB" id="9814185at2"/>
<evidence type="ECO:0000313" key="1">
    <source>
        <dbReference type="EMBL" id="OEF85039.1"/>
    </source>
</evidence>
<sequence>MSDSKEQRLQVANTILMQLGGRRFSMMTGAKQFVAIERGLLFALPARLAKQGINKVRIELEANDTYTVTALKVNARHGDVIEVQCESMVYRDQLEATFERMTGVYTRL</sequence>
<reference evidence="1 2" key="1">
    <citation type="journal article" date="2012" name="Science">
        <title>Ecological populations of bacteria act as socially cohesive units of antibiotic production and resistance.</title>
        <authorList>
            <person name="Cordero O.X."/>
            <person name="Wildschutte H."/>
            <person name="Kirkup B."/>
            <person name="Proehl S."/>
            <person name="Ngo L."/>
            <person name="Hussain F."/>
            <person name="Le Roux F."/>
            <person name="Mincer T."/>
            <person name="Polz M.F."/>
        </authorList>
    </citation>
    <scope>NUCLEOTIDE SEQUENCE [LARGE SCALE GENOMIC DNA]</scope>
    <source>
        <strain evidence="1 2">12E03</strain>
    </source>
</reference>
<dbReference type="EMBL" id="AJZD02000356">
    <property type="protein sequence ID" value="OEF85039.1"/>
    <property type="molecule type" value="Genomic_DNA"/>
</dbReference>
<evidence type="ECO:0000313" key="2">
    <source>
        <dbReference type="Proteomes" id="UP000094802"/>
    </source>
</evidence>
<protein>
    <submittedName>
        <fullName evidence="1">Uncharacterized protein</fullName>
    </submittedName>
</protein>
<gene>
    <name evidence="1" type="ORF">A142_12965</name>
</gene>
<accession>A0A1E5FAV6</accession>
<proteinExistence type="predicted"/>